<dbReference type="InterPro" id="IPR018321">
    <property type="entry name" value="Glucosamine6P_isomerase_CS"/>
</dbReference>
<reference evidence="1 2" key="1">
    <citation type="submission" date="2018-07" db="EMBL/GenBank/DDBJ databases">
        <title>The complete nuclear genome of the prasinophyte Chloropicon primus (CCMP1205).</title>
        <authorList>
            <person name="Pombert J.-F."/>
            <person name="Otis C."/>
            <person name="Turmel M."/>
            <person name="Lemieux C."/>
        </authorList>
    </citation>
    <scope>NUCLEOTIDE SEQUENCE [LARGE SCALE GENOMIC DNA]</scope>
    <source>
        <strain evidence="1 2">CCMP1205</strain>
    </source>
</reference>
<gene>
    <name evidence="1" type="ORF">A3770_01p05160</name>
</gene>
<dbReference type="PROSITE" id="PS01161">
    <property type="entry name" value="GLC_GALNAC_ISOMERASE"/>
    <property type="match status" value="1"/>
</dbReference>
<dbReference type="AlphaFoldDB" id="A0A5B8MC04"/>
<dbReference type="SUPFAM" id="SSF100950">
    <property type="entry name" value="NagB/RpiA/CoA transferase-like"/>
    <property type="match status" value="1"/>
</dbReference>
<dbReference type="PANTHER" id="PTHR42892:SF1">
    <property type="entry name" value="GLUCOSAMINE-6-PHOSPHATE ISOMERASE"/>
    <property type="match status" value="1"/>
</dbReference>
<evidence type="ECO:0000313" key="1">
    <source>
        <dbReference type="EMBL" id="QDZ17998.1"/>
    </source>
</evidence>
<evidence type="ECO:0000313" key="2">
    <source>
        <dbReference type="Proteomes" id="UP000316726"/>
    </source>
</evidence>
<keyword evidence="2" id="KW-1185">Reference proteome</keyword>
<dbReference type="Proteomes" id="UP000316726">
    <property type="component" value="Chromosome 1"/>
</dbReference>
<dbReference type="STRING" id="1764295.A0A5B8MC04"/>
<accession>A0A5B8MC04</accession>
<dbReference type="Gene3D" id="3.40.50.1360">
    <property type="match status" value="1"/>
</dbReference>
<sequence>MVKREGGDKAGVGGGSAGKKQRIADPVVLTSAVEAQAVKRSGRKLQYAPEEKLPIIEVENFPQLGKVVAARFIEWVQSNPGGVISLPTGRTPEHFIKWVKHFLDTWGTKETVDDLKGLGLQDTDNHPDMPSLHFFQMDEFFPINPDHKNSFSSYVKKHYAENFGLDPKKVRVMDIWNLGCKEGTNNGVLFEDGIDLTVTEREPSNLLERDQATALNAVHQYCCEYEEEIRSLGGIGFFLGGIGPDGHVAFNCKGKDHNSTTRLTKLNYQSAAAAASDLGGIDNSRKKHVITIGLGTIKYNPNASIAVFAAGDAKAQVIANAVKGPKHVETPATSFYNVPGFRFYLTSSACTKIEARIFDTFKANFESNPDNLIMDAVIDLSLKCKTRLLDLTPEHFAGDRRTSHALQLKCGSSAARDRKGYVDSLVKMVDESIRQKIEKSLQTITGSTFIHTAPHHDDIMLGYLPLANNLRKETTNEHTFVYATSGFNAVTNSLFLSFLRKALKHLMDEEGAVKGMVESGYFHPSQTGDADVTNFMNAHAARDVYGKDDAISERVLRCIARNFDPEGSKSSQAAFFQESLEKAIRYYENQYQGQKDSVEYQVLKGMLREFECDALWGYHGFVPSDSVAHLRMGFYKGDLFTEDPEINRDVLPLLKLMKQKSPGYVTVALDPEGSGPDTHYKVLQAVSAACKLYCEQDSKKDLKIWGYRNVWFRFHPREAKIMYPVELGDLAHLNDAFETCFISQKEASFPAPDYDGPFSHWAQMIQAEQYRQLATLLGTDYFKNHKDPRMRAARGMVFINELNMEEFLDRARQLKSKAEG</sequence>
<protein>
    <submittedName>
        <fullName evidence="1">Glucosamine-6-phosphate deaminase</fullName>
    </submittedName>
</protein>
<dbReference type="GO" id="GO:0006044">
    <property type="term" value="P:N-acetylglucosamine metabolic process"/>
    <property type="evidence" value="ECO:0007669"/>
    <property type="project" value="InterPro"/>
</dbReference>
<dbReference type="InterPro" id="IPR052960">
    <property type="entry name" value="GlcN6P_deaminase-like"/>
</dbReference>
<dbReference type="EMBL" id="CP031034">
    <property type="protein sequence ID" value="QDZ17998.1"/>
    <property type="molecule type" value="Genomic_DNA"/>
</dbReference>
<proteinExistence type="predicted"/>
<dbReference type="InterPro" id="IPR037171">
    <property type="entry name" value="NagB/RpiA_transferase-like"/>
</dbReference>
<name>A0A5B8MC04_9CHLO</name>
<organism evidence="1 2">
    <name type="scientific">Chloropicon primus</name>
    <dbReference type="NCBI Taxonomy" id="1764295"/>
    <lineage>
        <taxon>Eukaryota</taxon>
        <taxon>Viridiplantae</taxon>
        <taxon>Chlorophyta</taxon>
        <taxon>Chloropicophyceae</taxon>
        <taxon>Chloropicales</taxon>
        <taxon>Chloropicaceae</taxon>
        <taxon>Chloropicon</taxon>
    </lineage>
</organism>
<dbReference type="OrthoDB" id="7663298at2759"/>
<dbReference type="GO" id="GO:0004342">
    <property type="term" value="F:glucosamine-6-phosphate deaminase activity"/>
    <property type="evidence" value="ECO:0007669"/>
    <property type="project" value="InterPro"/>
</dbReference>
<dbReference type="PANTHER" id="PTHR42892">
    <property type="entry name" value="GLUCOSAMINE-6-PHOSPHATE DEAMINASE-LIKE PROTEIN BT_0258-RELATED"/>
    <property type="match status" value="1"/>
</dbReference>